<feature type="compositionally biased region" description="Polar residues" evidence="1">
    <location>
        <begin position="104"/>
        <end position="115"/>
    </location>
</feature>
<reference evidence="3" key="1">
    <citation type="submission" date="2020-08" db="EMBL/GenBank/DDBJ databases">
        <title>Pontibacter sp. SD6 16S ribosomal RNA gene Genome sequencing and assembly.</title>
        <authorList>
            <person name="Kang M."/>
        </authorList>
    </citation>
    <scope>NUCLEOTIDE SEQUENCE</scope>
    <source>
        <strain evidence="3">SD6</strain>
    </source>
</reference>
<evidence type="ECO:0000259" key="2">
    <source>
        <dbReference type="PROSITE" id="PS50943"/>
    </source>
</evidence>
<dbReference type="SMART" id="SM00530">
    <property type="entry name" value="HTH_XRE"/>
    <property type="match status" value="1"/>
</dbReference>
<name>A0A923SHD6_9BACT</name>
<dbReference type="InterPro" id="IPR001387">
    <property type="entry name" value="Cro/C1-type_HTH"/>
</dbReference>
<dbReference type="GO" id="GO:0003677">
    <property type="term" value="F:DNA binding"/>
    <property type="evidence" value="ECO:0007669"/>
    <property type="project" value="InterPro"/>
</dbReference>
<dbReference type="AlphaFoldDB" id="A0A923SHD6"/>
<dbReference type="SUPFAM" id="SSF47413">
    <property type="entry name" value="lambda repressor-like DNA-binding domains"/>
    <property type="match status" value="1"/>
</dbReference>
<accession>A0A923SHD6</accession>
<evidence type="ECO:0000256" key="1">
    <source>
        <dbReference type="SAM" id="MobiDB-lite"/>
    </source>
</evidence>
<organism evidence="3 4">
    <name type="scientific">Pontibacter cellulosilyticus</name>
    <dbReference type="NCBI Taxonomy" id="1720253"/>
    <lineage>
        <taxon>Bacteria</taxon>
        <taxon>Pseudomonadati</taxon>
        <taxon>Bacteroidota</taxon>
        <taxon>Cytophagia</taxon>
        <taxon>Cytophagales</taxon>
        <taxon>Hymenobacteraceae</taxon>
        <taxon>Pontibacter</taxon>
    </lineage>
</organism>
<keyword evidence="4" id="KW-1185">Reference proteome</keyword>
<dbReference type="Proteomes" id="UP000603640">
    <property type="component" value="Unassembled WGS sequence"/>
</dbReference>
<gene>
    <name evidence="3" type="ORF">H8S84_01895</name>
</gene>
<sequence length="142" mass="15578">MVERLQELMHHKQLSSTQFADTVEVPRAVISHILSGRNKPSLEVVTKVASAFPEVSLGWLLLGEGDMLNPLAAPVAPASKSKSEEVLPSQAKLEMPPAVEQQDKVQSTNSISSPAQLADQHEKTIEQIVIFYNDKSFTAYKP</sequence>
<dbReference type="PROSITE" id="PS50943">
    <property type="entry name" value="HTH_CROC1"/>
    <property type="match status" value="1"/>
</dbReference>
<dbReference type="Gene3D" id="1.10.260.40">
    <property type="entry name" value="lambda repressor-like DNA-binding domains"/>
    <property type="match status" value="1"/>
</dbReference>
<evidence type="ECO:0000313" key="3">
    <source>
        <dbReference type="EMBL" id="MBC5991583.1"/>
    </source>
</evidence>
<dbReference type="Pfam" id="PF01381">
    <property type="entry name" value="HTH_3"/>
    <property type="match status" value="1"/>
</dbReference>
<proteinExistence type="predicted"/>
<comment type="caution">
    <text evidence="3">The sequence shown here is derived from an EMBL/GenBank/DDBJ whole genome shotgun (WGS) entry which is preliminary data.</text>
</comment>
<dbReference type="EMBL" id="JACRVF010000001">
    <property type="protein sequence ID" value="MBC5991583.1"/>
    <property type="molecule type" value="Genomic_DNA"/>
</dbReference>
<dbReference type="RefSeq" id="WP_187065584.1">
    <property type="nucleotide sequence ID" value="NZ_JACRVF010000001.1"/>
</dbReference>
<feature type="domain" description="HTH cro/C1-type" evidence="2">
    <location>
        <begin position="5"/>
        <end position="60"/>
    </location>
</feature>
<protein>
    <submittedName>
        <fullName evidence="3">Helix-turn-helix transcriptional regulator</fullName>
    </submittedName>
</protein>
<feature type="region of interest" description="Disordered" evidence="1">
    <location>
        <begin position="78"/>
        <end position="119"/>
    </location>
</feature>
<evidence type="ECO:0000313" key="4">
    <source>
        <dbReference type="Proteomes" id="UP000603640"/>
    </source>
</evidence>
<dbReference type="InterPro" id="IPR010982">
    <property type="entry name" value="Lambda_DNA-bd_dom_sf"/>
</dbReference>
<dbReference type="CDD" id="cd00093">
    <property type="entry name" value="HTH_XRE"/>
    <property type="match status" value="1"/>
</dbReference>